<dbReference type="CDD" id="cd08613">
    <property type="entry name" value="GDPD_GDE4_like_1"/>
    <property type="match status" value="1"/>
</dbReference>
<dbReference type="RefSeq" id="WP_135169524.1">
    <property type="nucleotide sequence ID" value="NZ_SPQU01000006.1"/>
</dbReference>
<dbReference type="OrthoDB" id="9795622at2"/>
<dbReference type="PANTHER" id="PTHR43805">
    <property type="entry name" value="GLYCEROPHOSPHORYL DIESTER PHOSPHODIESTERASE"/>
    <property type="match status" value="1"/>
</dbReference>
<reference evidence="3 4" key="1">
    <citation type="submission" date="2019-03" db="EMBL/GenBank/DDBJ databases">
        <title>Bradyrhizobium strains diversity isolated from Chamaecrista fasciculata.</title>
        <authorList>
            <person name="Urquiaga M.C.O."/>
            <person name="Hungria M."/>
            <person name="Delamuta J.R.M."/>
        </authorList>
    </citation>
    <scope>NUCLEOTIDE SEQUENCE [LARGE SCALE GENOMIC DNA]</scope>
    <source>
        <strain evidence="3 4">CNPSo 3424</strain>
    </source>
</reference>
<organism evidence="3 4">
    <name type="scientific">Bradyrhizobium frederickii</name>
    <dbReference type="NCBI Taxonomy" id="2560054"/>
    <lineage>
        <taxon>Bacteria</taxon>
        <taxon>Pseudomonadati</taxon>
        <taxon>Pseudomonadota</taxon>
        <taxon>Alphaproteobacteria</taxon>
        <taxon>Hyphomicrobiales</taxon>
        <taxon>Nitrobacteraceae</taxon>
        <taxon>Bradyrhizobium</taxon>
    </lineage>
</organism>
<evidence type="ECO:0000313" key="4">
    <source>
        <dbReference type="Proteomes" id="UP000298225"/>
    </source>
</evidence>
<dbReference type="PANTHER" id="PTHR43805:SF1">
    <property type="entry name" value="GP-PDE DOMAIN-CONTAINING PROTEIN"/>
    <property type="match status" value="1"/>
</dbReference>
<gene>
    <name evidence="3" type="ORF">E4K66_15645</name>
</gene>
<dbReference type="AlphaFoldDB" id="A0A4Y9L5F4"/>
<proteinExistence type="predicted"/>
<dbReference type="GO" id="GO:0008081">
    <property type="term" value="F:phosphoric diester hydrolase activity"/>
    <property type="evidence" value="ECO:0007669"/>
    <property type="project" value="InterPro"/>
</dbReference>
<dbReference type="PROSITE" id="PS51704">
    <property type="entry name" value="GP_PDE"/>
    <property type="match status" value="1"/>
</dbReference>
<protein>
    <submittedName>
        <fullName evidence="3">Glycerophosphodiester phosphodiesterase</fullName>
    </submittedName>
</protein>
<dbReference type="InterPro" id="IPR017946">
    <property type="entry name" value="PLC-like_Pdiesterase_TIM-brl"/>
</dbReference>
<dbReference type="GO" id="GO:0006629">
    <property type="term" value="P:lipid metabolic process"/>
    <property type="evidence" value="ECO:0007669"/>
    <property type="project" value="InterPro"/>
</dbReference>
<comment type="caution">
    <text evidence="3">The sequence shown here is derived from an EMBL/GenBank/DDBJ whole genome shotgun (WGS) entry which is preliminary data.</text>
</comment>
<dbReference type="EMBL" id="SPQU01000006">
    <property type="protein sequence ID" value="TFV38798.1"/>
    <property type="molecule type" value="Genomic_DNA"/>
</dbReference>
<feature type="domain" description="GP-PDE" evidence="2">
    <location>
        <begin position="51"/>
        <end position="322"/>
    </location>
</feature>
<accession>A0A4Y9L5F4</accession>
<feature type="chain" id="PRO_5021430156" evidence="1">
    <location>
        <begin position="22"/>
        <end position="332"/>
    </location>
</feature>
<dbReference type="Proteomes" id="UP000298225">
    <property type="component" value="Unassembled WGS sequence"/>
</dbReference>
<evidence type="ECO:0000259" key="2">
    <source>
        <dbReference type="PROSITE" id="PS51704"/>
    </source>
</evidence>
<dbReference type="InterPro" id="IPR030395">
    <property type="entry name" value="GP_PDE_dom"/>
</dbReference>
<keyword evidence="4" id="KW-1185">Reference proteome</keyword>
<sequence>MGRKLKLAALALIAVAAGVYVNNTNLLTPHPSGKPVLLAHRGMAQRFDERDVKSDTCTATRMLPPTHDYLENTLPSMRASFEAGADMVELDVHPTTDGQFAVFHDWTLDCRTDGQGVTREQSMTKLKMLDIGYGYTADGGKTFPFRGKGIGMMPTLSEVFASFPEKGLLINVKSREASEGEKLAVVLNALPAERRRTIMVYGGDEPIEMIRRRTPDVRTISRAAIRSCLIRYIAYGWTGLVPPACRNAMVLVPVNVGPWLWGWPNRFLNRMTDVNSAVFVLGPYSGGESSTGIDTPELFARLPQSYSGGVWTNEIETVAKLAGKSKDQSATR</sequence>
<dbReference type="Gene3D" id="3.20.20.190">
    <property type="entry name" value="Phosphatidylinositol (PI) phosphodiesterase"/>
    <property type="match status" value="1"/>
</dbReference>
<feature type="signal peptide" evidence="1">
    <location>
        <begin position="1"/>
        <end position="21"/>
    </location>
</feature>
<name>A0A4Y9L5F4_9BRAD</name>
<dbReference type="Pfam" id="PF03009">
    <property type="entry name" value="GDPD"/>
    <property type="match status" value="1"/>
</dbReference>
<evidence type="ECO:0000256" key="1">
    <source>
        <dbReference type="SAM" id="SignalP"/>
    </source>
</evidence>
<dbReference type="SUPFAM" id="SSF51695">
    <property type="entry name" value="PLC-like phosphodiesterases"/>
    <property type="match status" value="1"/>
</dbReference>
<keyword evidence="1" id="KW-0732">Signal</keyword>
<evidence type="ECO:0000313" key="3">
    <source>
        <dbReference type="EMBL" id="TFV38798.1"/>
    </source>
</evidence>